<dbReference type="Proteomes" id="UP001157161">
    <property type="component" value="Unassembled WGS sequence"/>
</dbReference>
<comment type="caution">
    <text evidence="5">The sequence shown here is derived from an EMBL/GenBank/DDBJ whole genome shotgun (WGS) entry which is preliminary data.</text>
</comment>
<organism evidence="5 6">
    <name type="scientific">Litorihabitans aurantiacus</name>
    <dbReference type="NCBI Taxonomy" id="1930061"/>
    <lineage>
        <taxon>Bacteria</taxon>
        <taxon>Bacillati</taxon>
        <taxon>Actinomycetota</taxon>
        <taxon>Actinomycetes</taxon>
        <taxon>Micrococcales</taxon>
        <taxon>Beutenbergiaceae</taxon>
        <taxon>Litorihabitans</taxon>
    </lineage>
</organism>
<dbReference type="EMBL" id="BSUM01000001">
    <property type="protein sequence ID" value="GMA32638.1"/>
    <property type="molecule type" value="Genomic_DNA"/>
</dbReference>
<reference evidence="5" key="1">
    <citation type="journal article" date="2014" name="Int. J. Syst. Evol. Microbiol.">
        <title>Complete genome sequence of Corynebacterium casei LMG S-19264T (=DSM 44701T), isolated from a smear-ripened cheese.</title>
        <authorList>
            <consortium name="US DOE Joint Genome Institute (JGI-PGF)"/>
            <person name="Walter F."/>
            <person name="Albersmeier A."/>
            <person name="Kalinowski J."/>
            <person name="Ruckert C."/>
        </authorList>
    </citation>
    <scope>NUCLEOTIDE SEQUENCE</scope>
    <source>
        <strain evidence="5">NBRC 112290</strain>
    </source>
</reference>
<accession>A0AA37XFS8</accession>
<dbReference type="Gene3D" id="3.40.1410.10">
    <property type="entry name" value="Chorismate lyase-like"/>
    <property type="match status" value="1"/>
</dbReference>
<dbReference type="InterPro" id="IPR036390">
    <property type="entry name" value="WH_DNA-bd_sf"/>
</dbReference>
<sequence>MGPGEQSCQRVGTKVNGSGEELTKHARLRAVLLARVGSDWRPHDAIPSERDLMAEHGVSRATVREAIGRLVEERVLYRVHGKGTFVVGPRVQSTLHLASFTDDVRRRGLVPSTLVREVAFAVAPVEARAALRLPDGARAWRIERLRLAGGEPMALETGWYSPEVAPELGEHDLTGSLYALLASEYGVGIDHAEQTAWAEVADGDLAAALDVEAGAPVMVFLRTSSAGGRAVEHVTSWYRGDRYQVHMSLSGR</sequence>
<dbReference type="AlphaFoldDB" id="A0AA37XFS8"/>
<protein>
    <submittedName>
        <fullName evidence="5">GntR family transcriptional regulator</fullName>
    </submittedName>
</protein>
<dbReference type="SUPFAM" id="SSF46785">
    <property type="entry name" value="Winged helix' DNA-binding domain"/>
    <property type="match status" value="1"/>
</dbReference>
<evidence type="ECO:0000313" key="6">
    <source>
        <dbReference type="Proteomes" id="UP001157161"/>
    </source>
</evidence>
<dbReference type="InterPro" id="IPR036388">
    <property type="entry name" value="WH-like_DNA-bd_sf"/>
</dbReference>
<evidence type="ECO:0000256" key="2">
    <source>
        <dbReference type="ARBA" id="ARBA00023125"/>
    </source>
</evidence>
<dbReference type="SMART" id="SM00866">
    <property type="entry name" value="UTRA"/>
    <property type="match status" value="1"/>
</dbReference>
<evidence type="ECO:0000313" key="5">
    <source>
        <dbReference type="EMBL" id="GMA32638.1"/>
    </source>
</evidence>
<evidence type="ECO:0000256" key="3">
    <source>
        <dbReference type="ARBA" id="ARBA00023163"/>
    </source>
</evidence>
<keyword evidence="6" id="KW-1185">Reference proteome</keyword>
<name>A0AA37XFS8_9MICO</name>
<dbReference type="CDD" id="cd07377">
    <property type="entry name" value="WHTH_GntR"/>
    <property type="match status" value="1"/>
</dbReference>
<dbReference type="GO" id="GO:0003677">
    <property type="term" value="F:DNA binding"/>
    <property type="evidence" value="ECO:0007669"/>
    <property type="project" value="UniProtKB-KW"/>
</dbReference>
<dbReference type="Gene3D" id="1.10.10.10">
    <property type="entry name" value="Winged helix-like DNA-binding domain superfamily/Winged helix DNA-binding domain"/>
    <property type="match status" value="1"/>
</dbReference>
<dbReference type="SUPFAM" id="SSF64288">
    <property type="entry name" value="Chorismate lyase-like"/>
    <property type="match status" value="1"/>
</dbReference>
<feature type="domain" description="HTH gntR-type" evidence="4">
    <location>
        <begin position="22"/>
        <end position="89"/>
    </location>
</feature>
<dbReference type="InterPro" id="IPR000524">
    <property type="entry name" value="Tscrpt_reg_HTH_GntR"/>
</dbReference>
<dbReference type="GO" id="GO:0045892">
    <property type="term" value="P:negative regulation of DNA-templated transcription"/>
    <property type="evidence" value="ECO:0007669"/>
    <property type="project" value="TreeGrafter"/>
</dbReference>
<dbReference type="InterPro" id="IPR050679">
    <property type="entry name" value="Bact_HTH_transcr_reg"/>
</dbReference>
<evidence type="ECO:0000256" key="1">
    <source>
        <dbReference type="ARBA" id="ARBA00023015"/>
    </source>
</evidence>
<dbReference type="Pfam" id="PF07702">
    <property type="entry name" value="UTRA"/>
    <property type="match status" value="1"/>
</dbReference>
<keyword evidence="2" id="KW-0238">DNA-binding</keyword>
<reference evidence="5" key="2">
    <citation type="submission" date="2023-02" db="EMBL/GenBank/DDBJ databases">
        <authorList>
            <person name="Sun Q."/>
            <person name="Mori K."/>
        </authorList>
    </citation>
    <scope>NUCLEOTIDE SEQUENCE</scope>
    <source>
        <strain evidence="5">NBRC 112290</strain>
    </source>
</reference>
<dbReference type="GO" id="GO:0003700">
    <property type="term" value="F:DNA-binding transcription factor activity"/>
    <property type="evidence" value="ECO:0007669"/>
    <property type="project" value="InterPro"/>
</dbReference>
<dbReference type="PRINTS" id="PR00035">
    <property type="entry name" value="HTHGNTR"/>
</dbReference>
<dbReference type="PANTHER" id="PTHR44846">
    <property type="entry name" value="MANNOSYL-D-GLYCERATE TRANSPORT/METABOLISM SYSTEM REPRESSOR MNGR-RELATED"/>
    <property type="match status" value="1"/>
</dbReference>
<gene>
    <name evidence="5" type="ORF">GCM10025875_26300</name>
</gene>
<dbReference type="Pfam" id="PF00392">
    <property type="entry name" value="GntR"/>
    <property type="match status" value="1"/>
</dbReference>
<keyword evidence="3" id="KW-0804">Transcription</keyword>
<keyword evidence="1" id="KW-0805">Transcription regulation</keyword>
<dbReference type="InterPro" id="IPR011663">
    <property type="entry name" value="UTRA"/>
</dbReference>
<dbReference type="PANTHER" id="PTHR44846:SF1">
    <property type="entry name" value="MANNOSYL-D-GLYCERATE TRANSPORT_METABOLISM SYSTEM REPRESSOR MNGR-RELATED"/>
    <property type="match status" value="1"/>
</dbReference>
<dbReference type="PROSITE" id="PS50949">
    <property type="entry name" value="HTH_GNTR"/>
    <property type="match status" value="1"/>
</dbReference>
<evidence type="ECO:0000259" key="4">
    <source>
        <dbReference type="PROSITE" id="PS50949"/>
    </source>
</evidence>
<dbReference type="SMART" id="SM00345">
    <property type="entry name" value="HTH_GNTR"/>
    <property type="match status" value="1"/>
</dbReference>
<proteinExistence type="predicted"/>
<dbReference type="InterPro" id="IPR028978">
    <property type="entry name" value="Chorismate_lyase_/UTRA_dom_sf"/>
</dbReference>